<gene>
    <name evidence="2" type="ORF">EYF80_051270</name>
</gene>
<sequence length="74" mass="8423">MWSGAAATRSDATFAHRMSEGRRKSKTVTFGVIAEFLNERRFINSYSEGRVQTWEQNMYPQCTVALNPPPGINR</sequence>
<dbReference type="AlphaFoldDB" id="A0A4Z2FCC3"/>
<evidence type="ECO:0000313" key="3">
    <source>
        <dbReference type="Proteomes" id="UP000314294"/>
    </source>
</evidence>
<accession>A0A4Z2FCC3</accession>
<proteinExistence type="predicted"/>
<dbReference type="EMBL" id="SRLO01001361">
    <property type="protein sequence ID" value="TNN38555.1"/>
    <property type="molecule type" value="Genomic_DNA"/>
</dbReference>
<comment type="caution">
    <text evidence="2">The sequence shown here is derived from an EMBL/GenBank/DDBJ whole genome shotgun (WGS) entry which is preliminary data.</text>
</comment>
<keyword evidence="3" id="KW-1185">Reference proteome</keyword>
<reference evidence="2 3" key="1">
    <citation type="submission" date="2019-03" db="EMBL/GenBank/DDBJ databases">
        <title>First draft genome of Liparis tanakae, snailfish: a comprehensive survey of snailfish specific genes.</title>
        <authorList>
            <person name="Kim W."/>
            <person name="Song I."/>
            <person name="Jeong J.-H."/>
            <person name="Kim D."/>
            <person name="Kim S."/>
            <person name="Ryu S."/>
            <person name="Song J.Y."/>
            <person name="Lee S.K."/>
        </authorList>
    </citation>
    <scope>NUCLEOTIDE SEQUENCE [LARGE SCALE GENOMIC DNA]</scope>
    <source>
        <tissue evidence="2">Muscle</tissue>
    </source>
</reference>
<dbReference type="Proteomes" id="UP000314294">
    <property type="component" value="Unassembled WGS sequence"/>
</dbReference>
<feature type="region of interest" description="Disordered" evidence="1">
    <location>
        <begin position="1"/>
        <end position="23"/>
    </location>
</feature>
<evidence type="ECO:0000313" key="2">
    <source>
        <dbReference type="EMBL" id="TNN38555.1"/>
    </source>
</evidence>
<organism evidence="2 3">
    <name type="scientific">Liparis tanakae</name>
    <name type="common">Tanaka's snailfish</name>
    <dbReference type="NCBI Taxonomy" id="230148"/>
    <lineage>
        <taxon>Eukaryota</taxon>
        <taxon>Metazoa</taxon>
        <taxon>Chordata</taxon>
        <taxon>Craniata</taxon>
        <taxon>Vertebrata</taxon>
        <taxon>Euteleostomi</taxon>
        <taxon>Actinopterygii</taxon>
        <taxon>Neopterygii</taxon>
        <taxon>Teleostei</taxon>
        <taxon>Neoteleostei</taxon>
        <taxon>Acanthomorphata</taxon>
        <taxon>Eupercaria</taxon>
        <taxon>Perciformes</taxon>
        <taxon>Cottioidei</taxon>
        <taxon>Cottales</taxon>
        <taxon>Liparidae</taxon>
        <taxon>Liparis</taxon>
    </lineage>
</organism>
<name>A0A4Z2FCC3_9TELE</name>
<protein>
    <submittedName>
        <fullName evidence="2">Uncharacterized protein</fullName>
    </submittedName>
</protein>
<evidence type="ECO:0000256" key="1">
    <source>
        <dbReference type="SAM" id="MobiDB-lite"/>
    </source>
</evidence>